<dbReference type="VEuPathDB" id="CryptoDB:CPATCC_0027050"/>
<organism evidence="3 4">
    <name type="scientific">Cryptosporidium parvum</name>
    <dbReference type="NCBI Taxonomy" id="5807"/>
    <lineage>
        <taxon>Eukaryota</taxon>
        <taxon>Sar</taxon>
        <taxon>Alveolata</taxon>
        <taxon>Apicomplexa</taxon>
        <taxon>Conoidasida</taxon>
        <taxon>Coccidia</taxon>
        <taxon>Eucoccidiorida</taxon>
        <taxon>Eimeriorina</taxon>
        <taxon>Cryptosporidiidae</taxon>
        <taxon>Cryptosporidium</taxon>
    </lineage>
</organism>
<feature type="compositionally biased region" description="Basic and acidic residues" evidence="1">
    <location>
        <begin position="359"/>
        <end position="374"/>
    </location>
</feature>
<feature type="signal peptide" evidence="2">
    <location>
        <begin position="1"/>
        <end position="20"/>
    </location>
</feature>
<feature type="region of interest" description="Disordered" evidence="1">
    <location>
        <begin position="351"/>
        <end position="462"/>
    </location>
</feature>
<reference evidence="3 4" key="1">
    <citation type="submission" date="2019-09" db="EMBL/GenBank/DDBJ databases">
        <title>Consistent, comparative and evidence-based genome assembly and annotation for Cryptosporidium parvum, C. hominis and C. tyzzeri.</title>
        <authorList>
            <person name="Baptista R.P."/>
            <person name="Li Y."/>
            <person name="Sateriale A."/>
            <person name="Ansell B."/>
            <person name="Jex A."/>
            <person name="Sanders M."/>
            <person name="Brooks K."/>
            <person name="Tracey A."/>
            <person name="Berriman M."/>
            <person name="Striepen B."/>
            <person name="Cotton J.A."/>
            <person name="Kissinger J.C."/>
        </authorList>
    </citation>
    <scope>NUCLEOTIDE SEQUENCE [LARGE SCALE GENOMIC DNA]</scope>
    <source>
        <strain evidence="3 4">IOWA-ATCC</strain>
    </source>
</reference>
<dbReference type="EMBL" id="CP044421">
    <property type="protein sequence ID" value="QOY42854.1"/>
    <property type="molecule type" value="Genomic_DNA"/>
</dbReference>
<keyword evidence="2" id="KW-0732">Signal</keyword>
<dbReference type="AlphaFoldDB" id="A0A7S7LIB6"/>
<dbReference type="Proteomes" id="UP000593906">
    <property type="component" value="Chromosome 2"/>
</dbReference>
<evidence type="ECO:0000313" key="3">
    <source>
        <dbReference type="EMBL" id="QOY42854.1"/>
    </source>
</evidence>
<sequence>MFRNRKVLTFFLYIFYLLSGSGILGQIQKDMTEFSYNILKICKDHRRLKQEQQKLIITWIDEIFESKSVAFNVRYNLKKCKKSVRNMLDGKATMKDKIVKFFFEKRLKNYQEQCRKLATASDPLSFKKEELEELRKFTEETSSEPNSGLRLNDFYSSKFENEADSILGNSFNLGESFKSALAADQNQTSQSDEESEIVKYILPYSSYDEYLDENEIPLIEETEKFILKHDSLLLLVPKVLPMHMNYVKMPLPQIEPQPREIRIDYSTNAPESQIVAIDELFKEESESSIKSRDSVIEDEIVDEKLDIFDSSESSSGMLSESEFMDFESINIKDSIIGGKYKEKKRFKSVSVLNEPNSTDNEHISFNDKGQEAGKSESTNRTQSDKDEEVESSVGSNLSETDEESSRYEHSKSEESGSSGTDGYYETEDSTDNSQNTDDLQDQSTSESQDDSSEQSGSSGEYF</sequence>
<proteinExistence type="predicted"/>
<evidence type="ECO:0000313" key="4">
    <source>
        <dbReference type="Proteomes" id="UP000593906"/>
    </source>
</evidence>
<evidence type="ECO:0000256" key="1">
    <source>
        <dbReference type="SAM" id="MobiDB-lite"/>
    </source>
</evidence>
<feature type="compositionally biased region" description="Low complexity" evidence="1">
    <location>
        <begin position="453"/>
        <end position="462"/>
    </location>
</feature>
<gene>
    <name evidence="3" type="ORF">CPATCC_000535</name>
</gene>
<accession>A0A7S7LIB6</accession>
<evidence type="ECO:0000256" key="2">
    <source>
        <dbReference type="SAM" id="SignalP"/>
    </source>
</evidence>
<feature type="compositionally biased region" description="Basic and acidic residues" evidence="1">
    <location>
        <begin position="403"/>
        <end position="414"/>
    </location>
</feature>
<protein>
    <submittedName>
        <fullName evidence="3">Uncharacterized protein</fullName>
    </submittedName>
</protein>
<feature type="chain" id="PRO_5031286708" evidence="2">
    <location>
        <begin position="21"/>
        <end position="462"/>
    </location>
</feature>
<name>A0A7S7LIB6_CRYPV</name>